<reference evidence="2 3" key="1">
    <citation type="submission" date="2021-01" db="EMBL/GenBank/DDBJ databases">
        <title>Genomic Encyclopedia of Type Strains, Phase IV (KMG-IV): sequencing the most valuable type-strain genomes for metagenomic binning, comparative biology and taxonomic classification.</title>
        <authorList>
            <person name="Goeker M."/>
        </authorList>
    </citation>
    <scope>NUCLEOTIDE SEQUENCE [LARGE SCALE GENOMIC DNA]</scope>
    <source>
        <strain evidence="2 3">DSM 24834</strain>
    </source>
</reference>
<dbReference type="RefSeq" id="WP_205175602.1">
    <property type="nucleotide sequence ID" value="NZ_JAFBDZ010000007.1"/>
</dbReference>
<organism evidence="2 3">
    <name type="scientific">Rossellomorea pakistanensis</name>
    <dbReference type="NCBI Taxonomy" id="992288"/>
    <lineage>
        <taxon>Bacteria</taxon>
        <taxon>Bacillati</taxon>
        <taxon>Bacillota</taxon>
        <taxon>Bacilli</taxon>
        <taxon>Bacillales</taxon>
        <taxon>Bacillaceae</taxon>
        <taxon>Rossellomorea</taxon>
    </lineage>
</organism>
<dbReference type="Pfam" id="PF01554">
    <property type="entry name" value="MatE"/>
    <property type="match status" value="1"/>
</dbReference>
<protein>
    <submittedName>
        <fullName evidence="2">Na+-driven multidrug efflux pump</fullName>
    </submittedName>
</protein>
<keyword evidence="3" id="KW-1185">Reference proteome</keyword>
<dbReference type="InterPro" id="IPR002528">
    <property type="entry name" value="MATE_fam"/>
</dbReference>
<keyword evidence="1" id="KW-0812">Transmembrane</keyword>
<keyword evidence="1" id="KW-0472">Membrane</keyword>
<evidence type="ECO:0000313" key="2">
    <source>
        <dbReference type="EMBL" id="MBM7588142.1"/>
    </source>
</evidence>
<gene>
    <name evidence="2" type="ORF">JOC86_004717</name>
</gene>
<feature type="transmembrane region" description="Helical" evidence="1">
    <location>
        <begin position="55"/>
        <end position="76"/>
    </location>
</feature>
<evidence type="ECO:0000256" key="1">
    <source>
        <dbReference type="SAM" id="Phobius"/>
    </source>
</evidence>
<evidence type="ECO:0000313" key="3">
    <source>
        <dbReference type="Proteomes" id="UP001646157"/>
    </source>
</evidence>
<name>A0ABS2NJV8_9BACI</name>
<sequence length="112" mass="12327">MNKSTYALHIAKPMIAFLIPVFFASVLKSLGQVLGIIVVGQTWSGFFDSYFCLFPLFFFLISFIIGIGFGSSILVGQSYGGGNIAKVKEVVGVTLVFTTYHFSPYLRSMEYG</sequence>
<dbReference type="Proteomes" id="UP001646157">
    <property type="component" value="Unassembled WGS sequence"/>
</dbReference>
<comment type="caution">
    <text evidence="2">The sequence shown here is derived from an EMBL/GenBank/DDBJ whole genome shotgun (WGS) entry which is preliminary data.</text>
</comment>
<dbReference type="EMBL" id="JAFBDZ010000007">
    <property type="protein sequence ID" value="MBM7588142.1"/>
    <property type="molecule type" value="Genomic_DNA"/>
</dbReference>
<accession>A0ABS2NJV8</accession>
<proteinExistence type="predicted"/>
<keyword evidence="1" id="KW-1133">Transmembrane helix</keyword>